<feature type="domain" description="T-SNARE coiled-coil homology" evidence="4">
    <location>
        <begin position="195"/>
        <end position="257"/>
    </location>
</feature>
<dbReference type="InterPro" id="IPR006012">
    <property type="entry name" value="Syntaxin/epimorphin_CS"/>
</dbReference>
<dbReference type="InterPro" id="IPR006011">
    <property type="entry name" value="Syntaxin_N"/>
</dbReference>
<keyword evidence="3" id="KW-0812">Transmembrane</keyword>
<dbReference type="GO" id="GO:0005484">
    <property type="term" value="F:SNAP receptor activity"/>
    <property type="evidence" value="ECO:0007669"/>
    <property type="project" value="InterPro"/>
</dbReference>
<dbReference type="Gene3D" id="1.20.5.110">
    <property type="match status" value="1"/>
</dbReference>
<dbReference type="Gene3D" id="1.20.58.70">
    <property type="match status" value="1"/>
</dbReference>
<protein>
    <recommendedName>
        <fullName evidence="4">t-SNARE coiled-coil homology domain-containing protein</fullName>
    </recommendedName>
</protein>
<comment type="similarity">
    <text evidence="1">Belongs to the syntaxin family.</text>
</comment>
<comment type="caution">
    <text evidence="5">The sequence shown here is derived from an EMBL/GenBank/DDBJ whole genome shotgun (WGS) entry which is preliminary data.</text>
</comment>
<dbReference type="GO" id="GO:0048278">
    <property type="term" value="P:vesicle docking"/>
    <property type="evidence" value="ECO:0007669"/>
    <property type="project" value="TreeGrafter"/>
</dbReference>
<dbReference type="GO" id="GO:0006886">
    <property type="term" value="P:intracellular protein transport"/>
    <property type="evidence" value="ECO:0007669"/>
    <property type="project" value="InterPro"/>
</dbReference>
<feature type="transmembrane region" description="Helical" evidence="3">
    <location>
        <begin position="268"/>
        <end position="287"/>
    </location>
</feature>
<dbReference type="PANTHER" id="PTHR19957:SF38">
    <property type="entry name" value="LD27581P"/>
    <property type="match status" value="1"/>
</dbReference>
<dbReference type="SMART" id="SM00397">
    <property type="entry name" value="t_SNARE"/>
    <property type="match status" value="1"/>
</dbReference>
<evidence type="ECO:0000313" key="6">
    <source>
        <dbReference type="Proteomes" id="UP000886653"/>
    </source>
</evidence>
<dbReference type="PANTHER" id="PTHR19957">
    <property type="entry name" value="SYNTAXIN"/>
    <property type="match status" value="1"/>
</dbReference>
<feature type="compositionally biased region" description="Basic and acidic residues" evidence="2">
    <location>
        <begin position="1"/>
        <end position="11"/>
    </location>
</feature>
<reference evidence="5" key="1">
    <citation type="submission" date="2013-11" db="EMBL/GenBank/DDBJ databases">
        <title>Genome sequence of the fusiform rust pathogen reveals effectors for host alternation and coevolution with pine.</title>
        <authorList>
            <consortium name="DOE Joint Genome Institute"/>
            <person name="Smith K."/>
            <person name="Pendleton A."/>
            <person name="Kubisiak T."/>
            <person name="Anderson C."/>
            <person name="Salamov A."/>
            <person name="Aerts A."/>
            <person name="Riley R."/>
            <person name="Clum A."/>
            <person name="Lindquist E."/>
            <person name="Ence D."/>
            <person name="Campbell M."/>
            <person name="Kronenberg Z."/>
            <person name="Feau N."/>
            <person name="Dhillon B."/>
            <person name="Hamelin R."/>
            <person name="Burleigh J."/>
            <person name="Smith J."/>
            <person name="Yandell M."/>
            <person name="Nelson C."/>
            <person name="Grigoriev I."/>
            <person name="Davis J."/>
        </authorList>
    </citation>
    <scope>NUCLEOTIDE SEQUENCE</scope>
    <source>
        <strain evidence="5">G11</strain>
    </source>
</reference>
<evidence type="ECO:0000256" key="1">
    <source>
        <dbReference type="ARBA" id="ARBA00009063"/>
    </source>
</evidence>
<dbReference type="InterPro" id="IPR010989">
    <property type="entry name" value="SNARE"/>
</dbReference>
<dbReference type="InterPro" id="IPR000727">
    <property type="entry name" value="T_SNARE_dom"/>
</dbReference>
<dbReference type="PROSITE" id="PS00914">
    <property type="entry name" value="SYNTAXIN"/>
    <property type="match status" value="1"/>
</dbReference>
<dbReference type="GO" id="GO:0006906">
    <property type="term" value="P:vesicle fusion"/>
    <property type="evidence" value="ECO:0007669"/>
    <property type="project" value="TreeGrafter"/>
</dbReference>
<gene>
    <name evidence="5" type="ORF">CROQUDRAFT_53693</name>
</gene>
<keyword evidence="3" id="KW-1133">Transmembrane helix</keyword>
<evidence type="ECO:0000313" key="5">
    <source>
        <dbReference type="EMBL" id="KAG0140154.1"/>
    </source>
</evidence>
<feature type="region of interest" description="Disordered" evidence="2">
    <location>
        <begin position="148"/>
        <end position="185"/>
    </location>
</feature>
<name>A0A9P6T690_9BASI</name>
<dbReference type="CDD" id="cd15840">
    <property type="entry name" value="SNARE_Qa"/>
    <property type="match status" value="1"/>
</dbReference>
<feature type="region of interest" description="Disordered" evidence="2">
    <location>
        <begin position="1"/>
        <end position="27"/>
    </location>
</feature>
<accession>A0A9P6T690</accession>
<organism evidence="5 6">
    <name type="scientific">Cronartium quercuum f. sp. fusiforme G11</name>
    <dbReference type="NCBI Taxonomy" id="708437"/>
    <lineage>
        <taxon>Eukaryota</taxon>
        <taxon>Fungi</taxon>
        <taxon>Dikarya</taxon>
        <taxon>Basidiomycota</taxon>
        <taxon>Pucciniomycotina</taxon>
        <taxon>Pucciniomycetes</taxon>
        <taxon>Pucciniales</taxon>
        <taxon>Coleosporiaceae</taxon>
        <taxon>Cronartium</taxon>
    </lineage>
</organism>
<dbReference type="GO" id="GO:0012505">
    <property type="term" value="C:endomembrane system"/>
    <property type="evidence" value="ECO:0007669"/>
    <property type="project" value="TreeGrafter"/>
</dbReference>
<dbReference type="EMBL" id="MU167470">
    <property type="protein sequence ID" value="KAG0140154.1"/>
    <property type="molecule type" value="Genomic_DNA"/>
</dbReference>
<proteinExistence type="inferred from homology"/>
<dbReference type="GO" id="GO:0006896">
    <property type="term" value="P:Golgi to vacuole transport"/>
    <property type="evidence" value="ECO:0007669"/>
    <property type="project" value="TreeGrafter"/>
</dbReference>
<evidence type="ECO:0000256" key="2">
    <source>
        <dbReference type="SAM" id="MobiDB-lite"/>
    </source>
</evidence>
<dbReference type="Proteomes" id="UP000886653">
    <property type="component" value="Unassembled WGS sequence"/>
</dbReference>
<dbReference type="SUPFAM" id="SSF47661">
    <property type="entry name" value="t-snare proteins"/>
    <property type="match status" value="1"/>
</dbReference>
<evidence type="ECO:0000259" key="4">
    <source>
        <dbReference type="PROSITE" id="PS50192"/>
    </source>
</evidence>
<dbReference type="AlphaFoldDB" id="A0A9P6T690"/>
<dbReference type="Pfam" id="PF14523">
    <property type="entry name" value="Syntaxin_2"/>
    <property type="match status" value="1"/>
</dbReference>
<dbReference type="GO" id="GO:0031201">
    <property type="term" value="C:SNARE complex"/>
    <property type="evidence" value="ECO:0007669"/>
    <property type="project" value="TreeGrafter"/>
</dbReference>
<dbReference type="GO" id="GO:0000149">
    <property type="term" value="F:SNARE binding"/>
    <property type="evidence" value="ECO:0007669"/>
    <property type="project" value="TreeGrafter"/>
</dbReference>
<evidence type="ECO:0000256" key="3">
    <source>
        <dbReference type="SAM" id="Phobius"/>
    </source>
</evidence>
<feature type="transmembrane region" description="Helical" evidence="3">
    <location>
        <begin position="293"/>
        <end position="313"/>
    </location>
</feature>
<dbReference type="FunFam" id="1.20.5.110:FF:000059">
    <property type="entry name" value="Related to syntaxin 12"/>
    <property type="match status" value="1"/>
</dbReference>
<keyword evidence="3" id="KW-0472">Membrane</keyword>
<dbReference type="PROSITE" id="PS50192">
    <property type="entry name" value="T_SNARE"/>
    <property type="match status" value="1"/>
</dbReference>
<keyword evidence="6" id="KW-1185">Reference proteome</keyword>
<dbReference type="InterPro" id="IPR045242">
    <property type="entry name" value="Syntaxin"/>
</dbReference>
<dbReference type="OrthoDB" id="364348at2759"/>
<dbReference type="Pfam" id="PF05739">
    <property type="entry name" value="SNARE"/>
    <property type="match status" value="1"/>
</dbReference>
<sequence length="322" mass="36920">MSFNDLERGLNEHAPLARDSPFSQDPERDHRFQALATKVSTHIFRINSNVSGLQKFIDLLGSSRDTADIRKKLHDLMESTREFVKNSSVDAKQLAAWQVPEQLKMEQQKVSRDYAGSIQAFQRVSRLSAERQKQFVDRAKYAPLITPSPTRVAADDDSVELSETRIGQQQQQQLHAPRQPEQEELIPDHELDYQDALIEEREAEIREIETGIHELNEIFRDLGTIVQEQGGHIDNIESNVHSISNDMRGAVVELHQAHDYQRKAGKRMFCLLLIFIIVLAIVLIAVSNKFLQFFLSCLHMTIKLTFFLIHLSYPSDSDMTKT</sequence>